<dbReference type="PRINTS" id="PR00080">
    <property type="entry name" value="SDRFAMILY"/>
</dbReference>
<protein>
    <submittedName>
        <fullName evidence="5">Short-chain dehydrogenase/reductase SDR</fullName>
    </submittedName>
</protein>
<dbReference type="PANTHER" id="PTHR43669">
    <property type="entry name" value="5-KETO-D-GLUCONATE 5-REDUCTASE"/>
    <property type="match status" value="1"/>
</dbReference>
<dbReference type="GO" id="GO:0016491">
    <property type="term" value="F:oxidoreductase activity"/>
    <property type="evidence" value="ECO:0007669"/>
    <property type="project" value="UniProtKB-KW"/>
</dbReference>
<organism evidence="5">
    <name type="scientific">Kwoniella bestiolae CBS 10118</name>
    <dbReference type="NCBI Taxonomy" id="1296100"/>
    <lineage>
        <taxon>Eukaryota</taxon>
        <taxon>Fungi</taxon>
        <taxon>Dikarya</taxon>
        <taxon>Basidiomycota</taxon>
        <taxon>Agaricomycotina</taxon>
        <taxon>Tremellomycetes</taxon>
        <taxon>Tremellales</taxon>
        <taxon>Cryptococcaceae</taxon>
        <taxon>Kwoniella</taxon>
    </lineage>
</organism>
<comment type="similarity">
    <text evidence="1 4">Belongs to the short-chain dehydrogenases/reductases (SDR) family.</text>
</comment>
<reference evidence="6" key="4">
    <citation type="submission" date="2024-02" db="EMBL/GenBank/DDBJ databases">
        <title>Comparative genomics of Cryptococcus and Kwoniella reveals pathogenesis evolution and contrasting modes of karyotype evolution via chromosome fusion or intercentromeric recombination.</title>
        <authorList>
            <person name="Coelho M.A."/>
            <person name="David-Palma M."/>
            <person name="Shea T."/>
            <person name="Bowers K."/>
            <person name="McGinley-Smith S."/>
            <person name="Mohammad A.W."/>
            <person name="Gnirke A."/>
            <person name="Yurkov A.M."/>
            <person name="Nowrousian M."/>
            <person name="Sun S."/>
            <person name="Cuomo C.A."/>
            <person name="Heitman J."/>
        </authorList>
    </citation>
    <scope>NUCLEOTIDE SEQUENCE</scope>
    <source>
        <strain evidence="6">CBS 10118</strain>
    </source>
</reference>
<name>A0A1B9FSL9_9TREE</name>
<evidence type="ECO:0000313" key="6">
    <source>
        <dbReference type="EMBL" id="WVW83240.1"/>
    </source>
</evidence>
<dbReference type="RefSeq" id="XP_019042838.1">
    <property type="nucleotide sequence ID" value="XM_019195125.1"/>
</dbReference>
<keyword evidence="7" id="KW-1185">Reference proteome</keyword>
<dbReference type="PRINTS" id="PR00081">
    <property type="entry name" value="GDHRDH"/>
</dbReference>
<reference evidence="5" key="3">
    <citation type="submission" date="2014-01" db="EMBL/GenBank/DDBJ databases">
        <title>Evolution of pathogenesis and genome organization in the Tremellales.</title>
        <authorList>
            <person name="Cuomo C."/>
            <person name="Litvintseva A."/>
            <person name="Heitman J."/>
            <person name="Chen Y."/>
            <person name="Sun S."/>
            <person name="Springer D."/>
            <person name="Dromer F."/>
            <person name="Young S."/>
            <person name="Zeng Q."/>
            <person name="Chapman S."/>
            <person name="Gujja S."/>
            <person name="Saif S."/>
            <person name="Birren B."/>
        </authorList>
    </citation>
    <scope>NUCLEOTIDE SEQUENCE</scope>
    <source>
        <strain evidence="5">CBS 10118</strain>
    </source>
</reference>
<keyword evidence="3" id="KW-0560">Oxidoreductase</keyword>
<reference evidence="5" key="1">
    <citation type="submission" date="2013-07" db="EMBL/GenBank/DDBJ databases">
        <title>The Genome Sequence of Cryptococcus bestiolae CBS10118.</title>
        <authorList>
            <consortium name="The Broad Institute Genome Sequencing Platform"/>
            <person name="Cuomo C."/>
            <person name="Litvintseva A."/>
            <person name="Chen Y."/>
            <person name="Heitman J."/>
            <person name="Sun S."/>
            <person name="Springer D."/>
            <person name="Dromer F."/>
            <person name="Young S.K."/>
            <person name="Zeng Q."/>
            <person name="Gargeya S."/>
            <person name="Fitzgerald M."/>
            <person name="Abouelleil A."/>
            <person name="Alvarado L."/>
            <person name="Berlin A.M."/>
            <person name="Chapman S.B."/>
            <person name="Dewar J."/>
            <person name="Goldberg J."/>
            <person name="Griggs A."/>
            <person name="Gujja S."/>
            <person name="Hansen M."/>
            <person name="Howarth C."/>
            <person name="Imamovic A."/>
            <person name="Larimer J."/>
            <person name="McCowan C."/>
            <person name="Murphy C."/>
            <person name="Pearson M."/>
            <person name="Priest M."/>
            <person name="Roberts A."/>
            <person name="Saif S."/>
            <person name="Shea T."/>
            <person name="Sykes S."/>
            <person name="Wortman J."/>
            <person name="Nusbaum C."/>
            <person name="Birren B."/>
        </authorList>
    </citation>
    <scope>NUCLEOTIDE SEQUENCE [LARGE SCALE GENOMIC DNA]</scope>
    <source>
        <strain evidence="5">CBS 10118</strain>
    </source>
</reference>
<dbReference type="STRING" id="1296100.A0A1B9FSL9"/>
<keyword evidence="2" id="KW-0521">NADP</keyword>
<dbReference type="SUPFAM" id="SSF51735">
    <property type="entry name" value="NAD(P)-binding Rossmann-fold domains"/>
    <property type="match status" value="1"/>
</dbReference>
<dbReference type="GeneID" id="30212946"/>
<dbReference type="InterPro" id="IPR020904">
    <property type="entry name" value="Sc_DH/Rdtase_CS"/>
</dbReference>
<dbReference type="EMBL" id="KI894026">
    <property type="protein sequence ID" value="OCF21768.1"/>
    <property type="molecule type" value="Genomic_DNA"/>
</dbReference>
<dbReference type="KEGG" id="kbi:30212946"/>
<dbReference type="Pfam" id="PF00106">
    <property type="entry name" value="adh_short"/>
    <property type="match status" value="1"/>
</dbReference>
<dbReference type="Gene3D" id="3.40.50.720">
    <property type="entry name" value="NAD(P)-binding Rossmann-like Domain"/>
    <property type="match status" value="1"/>
</dbReference>
<dbReference type="EMBL" id="CP144543">
    <property type="protein sequence ID" value="WVW83240.1"/>
    <property type="molecule type" value="Genomic_DNA"/>
</dbReference>
<dbReference type="CDD" id="cd05233">
    <property type="entry name" value="SDR_c"/>
    <property type="match status" value="1"/>
</dbReference>
<evidence type="ECO:0000256" key="4">
    <source>
        <dbReference type="RuleBase" id="RU000363"/>
    </source>
</evidence>
<reference evidence="6" key="2">
    <citation type="submission" date="2013-07" db="EMBL/GenBank/DDBJ databases">
        <authorList>
            <consortium name="The Broad Institute Genome Sequencing Platform"/>
            <person name="Cuomo C."/>
            <person name="Litvintseva A."/>
            <person name="Chen Y."/>
            <person name="Heitman J."/>
            <person name="Sun S."/>
            <person name="Springer D."/>
            <person name="Dromer F."/>
            <person name="Young S.K."/>
            <person name="Zeng Q."/>
            <person name="Gargeya S."/>
            <person name="Fitzgerald M."/>
            <person name="Abouelleil A."/>
            <person name="Alvarado L."/>
            <person name="Berlin A.M."/>
            <person name="Chapman S.B."/>
            <person name="Dewar J."/>
            <person name="Goldberg J."/>
            <person name="Griggs A."/>
            <person name="Gujja S."/>
            <person name="Hansen M."/>
            <person name="Howarth C."/>
            <person name="Imamovic A."/>
            <person name="Larimer J."/>
            <person name="McCowan C."/>
            <person name="Murphy C."/>
            <person name="Pearson M."/>
            <person name="Priest M."/>
            <person name="Roberts A."/>
            <person name="Saif S."/>
            <person name="Shea T."/>
            <person name="Sykes S."/>
            <person name="Wortman J."/>
            <person name="Nusbaum C."/>
            <person name="Birren B."/>
        </authorList>
    </citation>
    <scope>NUCLEOTIDE SEQUENCE</scope>
    <source>
        <strain evidence="6">CBS 10118</strain>
    </source>
</reference>
<gene>
    <name evidence="5" type="ORF">I302_08547</name>
    <name evidence="6" type="ORF">I302_105259</name>
</gene>
<dbReference type="VEuPathDB" id="FungiDB:I302_08547"/>
<dbReference type="InterPro" id="IPR002347">
    <property type="entry name" value="SDR_fam"/>
</dbReference>
<dbReference type="PANTHER" id="PTHR43669:SF3">
    <property type="entry name" value="ALCOHOL DEHYDROGENASE, PUTATIVE (AFU_ORTHOLOGUE AFUA_3G03445)-RELATED"/>
    <property type="match status" value="1"/>
</dbReference>
<evidence type="ECO:0000313" key="7">
    <source>
        <dbReference type="Proteomes" id="UP000092730"/>
    </source>
</evidence>
<evidence type="ECO:0000256" key="1">
    <source>
        <dbReference type="ARBA" id="ARBA00006484"/>
    </source>
</evidence>
<dbReference type="InterPro" id="IPR036291">
    <property type="entry name" value="NAD(P)-bd_dom_sf"/>
</dbReference>
<dbReference type="Proteomes" id="UP000092730">
    <property type="component" value="Chromosome 3"/>
</dbReference>
<evidence type="ECO:0000256" key="2">
    <source>
        <dbReference type="ARBA" id="ARBA00022857"/>
    </source>
</evidence>
<dbReference type="AlphaFoldDB" id="A0A1B9FSL9"/>
<dbReference type="OrthoDB" id="1933717at2759"/>
<evidence type="ECO:0000313" key="5">
    <source>
        <dbReference type="EMBL" id="OCF21768.1"/>
    </source>
</evidence>
<accession>A0A1B9FSL9</accession>
<sequence>MSAPAPAQNQRVILITGASAGIGRSTSVHLSNIFPSETHPEQLVLVLVGRRQAELEATGQLLRPGTVVEVAAGDATNEEFVNSLEKTIQEKYGRLDLIFNNAGVNYKSDGEFEDQDMSLFRQVLDINVMSAVLFTKLAFNIMKSQSPQGGRIINNGSISATAPRPNNTSYTISKHAITGLTRSTSLDGRKYNITCSQIDIGNASTAMGSYVSSGSLQADGSIKKEPMMSVENVAKTVGFIAGLGKEVDILSLEIIASGMPFVGRG</sequence>
<dbReference type="PROSITE" id="PS00061">
    <property type="entry name" value="ADH_SHORT"/>
    <property type="match status" value="1"/>
</dbReference>
<proteinExistence type="inferred from homology"/>
<evidence type="ECO:0000256" key="3">
    <source>
        <dbReference type="ARBA" id="ARBA00023002"/>
    </source>
</evidence>